<evidence type="ECO:0000313" key="9">
    <source>
        <dbReference type="EMBL" id="QPR74289.1"/>
    </source>
</evidence>
<protein>
    <submittedName>
        <fullName evidence="10">Bacillibactin exporter</fullName>
    </submittedName>
    <submittedName>
        <fullName evidence="9">MFS transporter</fullName>
    </submittedName>
</protein>
<keyword evidence="4 7" id="KW-0812">Transmembrane</keyword>
<keyword evidence="6 7" id="KW-0472">Membrane</keyword>
<feature type="transmembrane region" description="Helical" evidence="7">
    <location>
        <begin position="124"/>
        <end position="144"/>
    </location>
</feature>
<feature type="transmembrane region" description="Helical" evidence="7">
    <location>
        <begin position="270"/>
        <end position="289"/>
    </location>
</feature>
<feature type="transmembrane region" description="Helical" evidence="7">
    <location>
        <begin position="327"/>
        <end position="350"/>
    </location>
</feature>
<evidence type="ECO:0000256" key="5">
    <source>
        <dbReference type="ARBA" id="ARBA00022989"/>
    </source>
</evidence>
<dbReference type="GeneID" id="92860084"/>
<dbReference type="SUPFAM" id="SSF103473">
    <property type="entry name" value="MFS general substrate transporter"/>
    <property type="match status" value="1"/>
</dbReference>
<dbReference type="InterPro" id="IPR011701">
    <property type="entry name" value="MFS"/>
</dbReference>
<dbReference type="Pfam" id="PF07690">
    <property type="entry name" value="MFS_1"/>
    <property type="match status" value="1"/>
</dbReference>
<dbReference type="PANTHER" id="PTHR43414:SF3">
    <property type="entry name" value="LMO2377 PROTEIN"/>
    <property type="match status" value="1"/>
</dbReference>
<dbReference type="PRINTS" id="PR01035">
    <property type="entry name" value="TCRTETA"/>
</dbReference>
<dbReference type="GO" id="GO:0022857">
    <property type="term" value="F:transmembrane transporter activity"/>
    <property type="evidence" value="ECO:0007669"/>
    <property type="project" value="InterPro"/>
</dbReference>
<dbReference type="InterPro" id="IPR036259">
    <property type="entry name" value="MFS_trans_sf"/>
</dbReference>
<evidence type="ECO:0000313" key="11">
    <source>
        <dbReference type="Proteomes" id="UP000435910"/>
    </source>
</evidence>
<proteinExistence type="predicted"/>
<keyword evidence="3" id="KW-1003">Cell membrane</keyword>
<dbReference type="RefSeq" id="WP_003184810.1">
    <property type="nucleotide sequence ID" value="NZ_BEXU01000021.1"/>
</dbReference>
<gene>
    <name evidence="10" type="ORF">CHCC16736_0741</name>
    <name evidence="9" type="ORF">I6G80_08505</name>
</gene>
<dbReference type="EMBL" id="CP065647">
    <property type="protein sequence ID" value="QPR74289.1"/>
    <property type="molecule type" value="Genomic_DNA"/>
</dbReference>
<dbReference type="AlphaFoldDB" id="A0A415J7B1"/>
<organism evidence="10 11">
    <name type="scientific">Bacillus licheniformis</name>
    <dbReference type="NCBI Taxonomy" id="1402"/>
    <lineage>
        <taxon>Bacteria</taxon>
        <taxon>Bacillati</taxon>
        <taxon>Bacillota</taxon>
        <taxon>Bacilli</taxon>
        <taxon>Bacillales</taxon>
        <taxon>Bacillaceae</taxon>
        <taxon>Bacillus</taxon>
    </lineage>
</organism>
<dbReference type="OMA" id="WGRFGDK"/>
<feature type="transmembrane region" description="Helical" evidence="7">
    <location>
        <begin position="301"/>
        <end position="321"/>
    </location>
</feature>
<accession>A0A415J7B1</accession>
<feature type="transmembrane region" description="Helical" evidence="7">
    <location>
        <begin position="66"/>
        <end position="87"/>
    </location>
</feature>
<dbReference type="InterPro" id="IPR001958">
    <property type="entry name" value="Tet-R_TetA/multi-R_MdtG-like"/>
</dbReference>
<evidence type="ECO:0000256" key="6">
    <source>
        <dbReference type="ARBA" id="ARBA00023136"/>
    </source>
</evidence>
<evidence type="ECO:0000256" key="3">
    <source>
        <dbReference type="ARBA" id="ARBA00022475"/>
    </source>
</evidence>
<feature type="domain" description="Major facilitator superfamily (MFS) profile" evidence="8">
    <location>
        <begin position="28"/>
        <end position="416"/>
    </location>
</feature>
<evidence type="ECO:0000256" key="7">
    <source>
        <dbReference type="SAM" id="Phobius"/>
    </source>
</evidence>
<feature type="transmembrane region" description="Helical" evidence="7">
    <location>
        <begin position="156"/>
        <end position="178"/>
    </location>
</feature>
<dbReference type="GO" id="GO:0005886">
    <property type="term" value="C:plasma membrane"/>
    <property type="evidence" value="ECO:0007669"/>
    <property type="project" value="UniProtKB-SubCell"/>
</dbReference>
<dbReference type="Proteomes" id="UP000435910">
    <property type="component" value="Unassembled WGS sequence"/>
</dbReference>
<keyword evidence="2" id="KW-0813">Transport</keyword>
<dbReference type="PANTHER" id="PTHR43414">
    <property type="entry name" value="MULTIDRUG RESISTANCE PROTEIN MDTG"/>
    <property type="match status" value="1"/>
</dbReference>
<feature type="transmembrane region" description="Helical" evidence="7">
    <location>
        <begin position="387"/>
        <end position="410"/>
    </location>
</feature>
<evidence type="ECO:0000313" key="12">
    <source>
        <dbReference type="Proteomes" id="UP000595038"/>
    </source>
</evidence>
<evidence type="ECO:0000256" key="2">
    <source>
        <dbReference type="ARBA" id="ARBA00022448"/>
    </source>
</evidence>
<reference evidence="10 11" key="1">
    <citation type="submission" date="2019-06" db="EMBL/GenBank/DDBJ databases">
        <title>Genome sequence analysis of &gt;100 Bacillus licheniformis strains suggests intrinsic resistance to this species.</title>
        <authorList>
            <person name="Wels M."/>
            <person name="Siezen R.J."/>
            <person name="Johansen E."/>
            <person name="Stuer-Lauridsen B."/>
            <person name="Bjerre K."/>
            <person name="Nielsen B.K.K."/>
        </authorList>
    </citation>
    <scope>NUCLEOTIDE SEQUENCE [LARGE SCALE GENOMIC DNA]</scope>
    <source>
        <strain evidence="10 11">BAC-16736</strain>
    </source>
</reference>
<dbReference type="PROSITE" id="PS50850">
    <property type="entry name" value="MFS"/>
    <property type="match status" value="1"/>
</dbReference>
<evidence type="ECO:0000313" key="10">
    <source>
        <dbReference type="EMBL" id="TWL31573.1"/>
    </source>
</evidence>
<evidence type="ECO:0000259" key="8">
    <source>
        <dbReference type="PROSITE" id="PS50850"/>
    </source>
</evidence>
<sequence>MQLSHFIYNEREFKFFKKVIRISVYKKNLVIMWFANFFVAASSTMVLPFLSLYIETLGSYSDGFTAKWSGYVFGVTFLMAFLVSPFWGRFGDKHGYKKILLITGTGIGTSILLMSLVSSVYELFFLRMAMGLVTGFIPTSLAMISAQTPKKTAGKVLGTLQMGTVSGGLFGPLLGGLLADRVGFTYTFFITSFAIYSAVFLVFAGVRERPLKQKRDASAGYTRKQVLQTILHQRPLITAMILTAVIQVGNFSVQPLLALYVSELHGTQNLAFFSGLAFSATGLGSLLAARKWGALGDRFGHGKILMILALAAAVCVIPQGLTSQYETLVFFRFLFGIALGGMIPCITALIRVESPGPIQGEVLGYNVSFRFLGNVIGPVLGGILSSFFGISSAFYATAVLFFGGACLLMFQRSQQKKSEAKAS</sequence>
<dbReference type="Proteomes" id="UP000595038">
    <property type="component" value="Chromosome"/>
</dbReference>
<comment type="subcellular location">
    <subcellularLocation>
        <location evidence="1">Cell membrane</location>
        <topology evidence="1">Multi-pass membrane protein</topology>
    </subcellularLocation>
</comment>
<keyword evidence="5 7" id="KW-1133">Transmembrane helix</keyword>
<name>A0A415J7B1_BACLI</name>
<feature type="transmembrane region" description="Helical" evidence="7">
    <location>
        <begin position="184"/>
        <end position="206"/>
    </location>
</feature>
<reference evidence="9 12" key="2">
    <citation type="submission" date="2020-12" db="EMBL/GenBank/DDBJ databases">
        <title>FDA dAtabase for Regulatory Grade micrObial Sequences (FDA-ARGOS): Supporting development and validation of Infectious Disease Dx tests.</title>
        <authorList>
            <person name="Nelson B."/>
            <person name="Plummer A."/>
            <person name="Tallon L."/>
            <person name="Sadzewicz L."/>
            <person name="Zhao X."/>
            <person name="Boylan J."/>
            <person name="Ott S."/>
            <person name="Bowen H."/>
            <person name="Vavikolanu K."/>
            <person name="Mehta A."/>
            <person name="Aluvathingal J."/>
            <person name="Nadendla S."/>
            <person name="Myers T."/>
            <person name="Yan Y."/>
            <person name="Sichtig H."/>
        </authorList>
    </citation>
    <scope>NUCLEOTIDE SEQUENCE [LARGE SCALE GENOMIC DNA]</scope>
    <source>
        <strain evidence="9 12">FDAARGOS_923</strain>
    </source>
</reference>
<feature type="transmembrane region" description="Helical" evidence="7">
    <location>
        <begin position="30"/>
        <end position="54"/>
    </location>
</feature>
<dbReference type="EMBL" id="NILC01000010">
    <property type="protein sequence ID" value="TWL31573.1"/>
    <property type="molecule type" value="Genomic_DNA"/>
</dbReference>
<dbReference type="InterPro" id="IPR020846">
    <property type="entry name" value="MFS_dom"/>
</dbReference>
<evidence type="ECO:0000256" key="4">
    <source>
        <dbReference type="ARBA" id="ARBA00022692"/>
    </source>
</evidence>
<evidence type="ECO:0000256" key="1">
    <source>
        <dbReference type="ARBA" id="ARBA00004651"/>
    </source>
</evidence>
<dbReference type="Gene3D" id="1.20.1250.20">
    <property type="entry name" value="MFS general substrate transporter like domains"/>
    <property type="match status" value="2"/>
</dbReference>
<feature type="transmembrane region" description="Helical" evidence="7">
    <location>
        <begin position="99"/>
        <end position="118"/>
    </location>
</feature>